<proteinExistence type="predicted"/>
<dbReference type="AlphaFoldDB" id="A0A016W570"/>
<comment type="caution">
    <text evidence="2">The sequence shown here is derived from an EMBL/GenBank/DDBJ whole genome shotgun (WGS) entry which is preliminary data.</text>
</comment>
<gene>
    <name evidence="2" type="primary">Acey_s1413.g3870</name>
    <name evidence="2" type="ORF">Y032_1413g3870</name>
</gene>
<organism evidence="2 3">
    <name type="scientific">Ancylostoma ceylanicum</name>
    <dbReference type="NCBI Taxonomy" id="53326"/>
    <lineage>
        <taxon>Eukaryota</taxon>
        <taxon>Metazoa</taxon>
        <taxon>Ecdysozoa</taxon>
        <taxon>Nematoda</taxon>
        <taxon>Chromadorea</taxon>
        <taxon>Rhabditida</taxon>
        <taxon>Rhabditina</taxon>
        <taxon>Rhabditomorpha</taxon>
        <taxon>Strongyloidea</taxon>
        <taxon>Ancylostomatidae</taxon>
        <taxon>Ancylostomatinae</taxon>
        <taxon>Ancylostoma</taxon>
    </lineage>
</organism>
<feature type="compositionally biased region" description="Polar residues" evidence="1">
    <location>
        <begin position="32"/>
        <end position="43"/>
    </location>
</feature>
<reference evidence="3" key="1">
    <citation type="journal article" date="2015" name="Nat. Genet.">
        <title>The genome and transcriptome of the zoonotic hookworm Ancylostoma ceylanicum identify infection-specific gene families.</title>
        <authorList>
            <person name="Schwarz E.M."/>
            <person name="Hu Y."/>
            <person name="Antoshechkin I."/>
            <person name="Miller M.M."/>
            <person name="Sternberg P.W."/>
            <person name="Aroian R.V."/>
        </authorList>
    </citation>
    <scope>NUCLEOTIDE SEQUENCE</scope>
    <source>
        <strain evidence="3">HY135</strain>
    </source>
</reference>
<protein>
    <submittedName>
        <fullName evidence="2">Uncharacterized protein</fullName>
    </submittedName>
</protein>
<accession>A0A016W570</accession>
<evidence type="ECO:0000313" key="2">
    <source>
        <dbReference type="EMBL" id="EYC34800.1"/>
    </source>
</evidence>
<dbReference type="EMBL" id="JARK01001012">
    <property type="protein sequence ID" value="EYC34800.1"/>
    <property type="molecule type" value="Genomic_DNA"/>
</dbReference>
<evidence type="ECO:0000256" key="1">
    <source>
        <dbReference type="SAM" id="MobiDB-lite"/>
    </source>
</evidence>
<dbReference type="Proteomes" id="UP000024635">
    <property type="component" value="Unassembled WGS sequence"/>
</dbReference>
<feature type="compositionally biased region" description="Polar residues" evidence="1">
    <location>
        <begin position="1"/>
        <end position="20"/>
    </location>
</feature>
<feature type="region of interest" description="Disordered" evidence="1">
    <location>
        <begin position="1"/>
        <end position="73"/>
    </location>
</feature>
<evidence type="ECO:0000313" key="3">
    <source>
        <dbReference type="Proteomes" id="UP000024635"/>
    </source>
</evidence>
<name>A0A016W570_9BILA</name>
<keyword evidence="3" id="KW-1185">Reference proteome</keyword>
<sequence length="73" mass="7975">MGSQDGTNQGAVGASESPSRSKIRDVLGEIQLLQSSRNRVPSNTREEEKMGTIQENDENTPDHQQRNAFGTMG</sequence>